<accession>A0ABX2W904</accession>
<dbReference type="PANTHER" id="PTHR21485:SF6">
    <property type="entry name" value="N-ACYLNEURAMINATE CYTIDYLYLTRANSFERASE-RELATED"/>
    <property type="match status" value="1"/>
</dbReference>
<dbReference type="GO" id="GO:0008781">
    <property type="term" value="F:N-acylneuraminate cytidylyltransferase activity"/>
    <property type="evidence" value="ECO:0007669"/>
    <property type="project" value="UniProtKB-EC"/>
</dbReference>
<keyword evidence="1" id="KW-0548">Nucleotidyltransferase</keyword>
<organism evidence="1 2">
    <name type="scientific">Buttiauxella ferragutiae ATCC 51602</name>
    <dbReference type="NCBI Taxonomy" id="1354252"/>
    <lineage>
        <taxon>Bacteria</taxon>
        <taxon>Pseudomonadati</taxon>
        <taxon>Pseudomonadota</taxon>
        <taxon>Gammaproteobacteria</taxon>
        <taxon>Enterobacterales</taxon>
        <taxon>Enterobacteriaceae</taxon>
        <taxon>Buttiauxella</taxon>
    </lineage>
</organism>
<keyword evidence="2" id="KW-1185">Reference proteome</keyword>
<dbReference type="SUPFAM" id="SSF53448">
    <property type="entry name" value="Nucleotide-diphospho-sugar transferases"/>
    <property type="match status" value="1"/>
</dbReference>
<sequence length="232" mass="25912">MRIAIIPARGGSKRLPGKNIKILSGKPLIAWSIEAAIDSNLFDRVLVSTDCEEIACVVEQYGAIVPCLRPAVLASDTATTCDVISHMVEIAENKWGKVRNITLLQPTSPLRKAVNIVEAHTLYEKMAANSVISVCQMEHPVQLCNKLPADHSMSGFLQKKNNLRGQELEPYYRINGAIYIFERKFVGALADIYGDKSYAYLMRQEESVDIDNQLDFTFAELMMSQTQISTDR</sequence>
<evidence type="ECO:0000313" key="1">
    <source>
        <dbReference type="EMBL" id="OAT28128.1"/>
    </source>
</evidence>
<dbReference type="InterPro" id="IPR050793">
    <property type="entry name" value="CMP-NeuNAc_synthase"/>
</dbReference>
<name>A0ABX2W904_9ENTR</name>
<dbReference type="EMBL" id="LXEQ01000033">
    <property type="protein sequence ID" value="OAT28128.1"/>
    <property type="molecule type" value="Genomic_DNA"/>
</dbReference>
<dbReference type="EC" id="2.7.7.43" evidence="1"/>
<dbReference type="CDD" id="cd02513">
    <property type="entry name" value="CMP-NeuAc_Synthase"/>
    <property type="match status" value="1"/>
</dbReference>
<dbReference type="InterPro" id="IPR029044">
    <property type="entry name" value="Nucleotide-diphossugar_trans"/>
</dbReference>
<protein>
    <submittedName>
        <fullName evidence="1">N-acetylneuraminate cytidylyltransferase</fullName>
        <ecNumber evidence="1">2.7.7.43</ecNumber>
    </submittedName>
</protein>
<dbReference type="InterPro" id="IPR003329">
    <property type="entry name" value="Cytidylyl_trans"/>
</dbReference>
<dbReference type="Proteomes" id="UP000078407">
    <property type="component" value="Unassembled WGS sequence"/>
</dbReference>
<comment type="caution">
    <text evidence="1">The sequence shown here is derived from an EMBL/GenBank/DDBJ whole genome shotgun (WGS) entry which is preliminary data.</text>
</comment>
<dbReference type="Gene3D" id="3.90.550.10">
    <property type="entry name" value="Spore Coat Polysaccharide Biosynthesis Protein SpsA, Chain A"/>
    <property type="match status" value="1"/>
</dbReference>
<dbReference type="Pfam" id="PF02348">
    <property type="entry name" value="CTP_transf_3"/>
    <property type="match status" value="1"/>
</dbReference>
<dbReference type="RefSeq" id="WP_064544210.1">
    <property type="nucleotide sequence ID" value="NZ_LXEQ01000033.1"/>
</dbReference>
<dbReference type="PANTHER" id="PTHR21485">
    <property type="entry name" value="HAD SUPERFAMILY MEMBERS CMAS AND KDSC"/>
    <property type="match status" value="1"/>
</dbReference>
<keyword evidence="1" id="KW-0808">Transferase</keyword>
<gene>
    <name evidence="1" type="ORF">M976_01967</name>
</gene>
<evidence type="ECO:0000313" key="2">
    <source>
        <dbReference type="Proteomes" id="UP000078407"/>
    </source>
</evidence>
<proteinExistence type="predicted"/>
<reference evidence="1 2" key="1">
    <citation type="submission" date="2016-04" db="EMBL/GenBank/DDBJ databases">
        <title>ATOL: Assembling a taxonomically balanced genome-scale reconstruction of the evolutionary history of the Enterobacteriaceae.</title>
        <authorList>
            <person name="Plunkett G.III."/>
            <person name="Neeno-Eckwall E.C."/>
            <person name="Glasner J.D."/>
            <person name="Perna N.T."/>
        </authorList>
    </citation>
    <scope>NUCLEOTIDE SEQUENCE [LARGE SCALE GENOMIC DNA]</scope>
    <source>
        <strain evidence="1 2">ATCC 51602</strain>
    </source>
</reference>